<gene>
    <name evidence="2" type="ORF">FA13DRAFT_1717708</name>
</gene>
<evidence type="ECO:0000313" key="3">
    <source>
        <dbReference type="Proteomes" id="UP000298030"/>
    </source>
</evidence>
<proteinExistence type="predicted"/>
<name>A0A4Y7SF59_COPMI</name>
<protein>
    <submittedName>
        <fullName evidence="2">Uncharacterized protein</fullName>
    </submittedName>
</protein>
<evidence type="ECO:0000313" key="2">
    <source>
        <dbReference type="EMBL" id="TEB20444.1"/>
    </source>
</evidence>
<dbReference type="AlphaFoldDB" id="A0A4Y7SF59"/>
<comment type="caution">
    <text evidence="2">The sequence shown here is derived from an EMBL/GenBank/DDBJ whole genome shotgun (WGS) entry which is preliminary data.</text>
</comment>
<dbReference type="Proteomes" id="UP000298030">
    <property type="component" value="Unassembled WGS sequence"/>
</dbReference>
<keyword evidence="3" id="KW-1185">Reference proteome</keyword>
<sequence>MKFLPFSLRSKHAVPPADVGTTVNALQAPPGIGEFGELSWYQAPLLEEYYDGGLFLRTLSDCHNQDPPVATGSKYRGGSLSISAGSEDHPIDLTSETPRMAYMEPVSLASRSGCSVISSESAPSTFNLSAYSSSFPVVPPVSDQMIEALSLGLERDYHEALILSSASSSSSFR</sequence>
<evidence type="ECO:0000256" key="1">
    <source>
        <dbReference type="SAM" id="MobiDB-lite"/>
    </source>
</evidence>
<reference evidence="2 3" key="1">
    <citation type="journal article" date="2019" name="Nat. Ecol. Evol.">
        <title>Megaphylogeny resolves global patterns of mushroom evolution.</title>
        <authorList>
            <person name="Varga T."/>
            <person name="Krizsan K."/>
            <person name="Foldi C."/>
            <person name="Dima B."/>
            <person name="Sanchez-Garcia M."/>
            <person name="Sanchez-Ramirez S."/>
            <person name="Szollosi G.J."/>
            <person name="Szarkandi J.G."/>
            <person name="Papp V."/>
            <person name="Albert L."/>
            <person name="Andreopoulos W."/>
            <person name="Angelini C."/>
            <person name="Antonin V."/>
            <person name="Barry K.W."/>
            <person name="Bougher N.L."/>
            <person name="Buchanan P."/>
            <person name="Buyck B."/>
            <person name="Bense V."/>
            <person name="Catcheside P."/>
            <person name="Chovatia M."/>
            <person name="Cooper J."/>
            <person name="Damon W."/>
            <person name="Desjardin D."/>
            <person name="Finy P."/>
            <person name="Geml J."/>
            <person name="Haridas S."/>
            <person name="Hughes K."/>
            <person name="Justo A."/>
            <person name="Karasinski D."/>
            <person name="Kautmanova I."/>
            <person name="Kiss B."/>
            <person name="Kocsube S."/>
            <person name="Kotiranta H."/>
            <person name="LaButti K.M."/>
            <person name="Lechner B.E."/>
            <person name="Liimatainen K."/>
            <person name="Lipzen A."/>
            <person name="Lukacs Z."/>
            <person name="Mihaltcheva S."/>
            <person name="Morgado L.N."/>
            <person name="Niskanen T."/>
            <person name="Noordeloos M.E."/>
            <person name="Ohm R.A."/>
            <person name="Ortiz-Santana B."/>
            <person name="Ovrebo C."/>
            <person name="Racz N."/>
            <person name="Riley R."/>
            <person name="Savchenko A."/>
            <person name="Shiryaev A."/>
            <person name="Soop K."/>
            <person name="Spirin V."/>
            <person name="Szebenyi C."/>
            <person name="Tomsovsky M."/>
            <person name="Tulloss R.E."/>
            <person name="Uehling J."/>
            <person name="Grigoriev I.V."/>
            <person name="Vagvolgyi C."/>
            <person name="Papp T."/>
            <person name="Martin F.M."/>
            <person name="Miettinen O."/>
            <person name="Hibbett D.S."/>
            <person name="Nagy L.G."/>
        </authorList>
    </citation>
    <scope>NUCLEOTIDE SEQUENCE [LARGE SCALE GENOMIC DNA]</scope>
    <source>
        <strain evidence="2 3">FP101781</strain>
    </source>
</reference>
<accession>A0A4Y7SF59</accession>
<organism evidence="2 3">
    <name type="scientific">Coprinellus micaceus</name>
    <name type="common">Glistening ink-cap mushroom</name>
    <name type="synonym">Coprinus micaceus</name>
    <dbReference type="NCBI Taxonomy" id="71717"/>
    <lineage>
        <taxon>Eukaryota</taxon>
        <taxon>Fungi</taxon>
        <taxon>Dikarya</taxon>
        <taxon>Basidiomycota</taxon>
        <taxon>Agaricomycotina</taxon>
        <taxon>Agaricomycetes</taxon>
        <taxon>Agaricomycetidae</taxon>
        <taxon>Agaricales</taxon>
        <taxon>Agaricineae</taxon>
        <taxon>Psathyrellaceae</taxon>
        <taxon>Coprinellus</taxon>
    </lineage>
</organism>
<dbReference type="OrthoDB" id="3124019at2759"/>
<dbReference type="EMBL" id="QPFP01000139">
    <property type="protein sequence ID" value="TEB20444.1"/>
    <property type="molecule type" value="Genomic_DNA"/>
</dbReference>
<feature type="region of interest" description="Disordered" evidence="1">
    <location>
        <begin position="70"/>
        <end position="91"/>
    </location>
</feature>